<protein>
    <submittedName>
        <fullName evidence="3">Putative zc3h12a-like ribonuclease nyn domain protein</fullName>
    </submittedName>
</protein>
<dbReference type="PANTHER" id="PTHR12876">
    <property type="entry name" value="N4BP1-RELATED"/>
    <property type="match status" value="1"/>
</dbReference>
<dbReference type="GO" id="GO:0036464">
    <property type="term" value="C:cytoplasmic ribonucleoprotein granule"/>
    <property type="evidence" value="ECO:0007669"/>
    <property type="project" value="TreeGrafter"/>
</dbReference>
<reference evidence="3" key="1">
    <citation type="journal article" date="2015" name="Insect Biochem. Mol. Biol.">
        <title>An insight into the sialome of the horse fly, Tabanus bromius.</title>
        <authorList>
            <person name="Ribeiro J.M."/>
            <person name="Kazimirova M."/>
            <person name="Takac P."/>
            <person name="Andersen J.F."/>
            <person name="Francischetti I.M."/>
        </authorList>
    </citation>
    <scope>NUCLEOTIDE SEQUENCE</scope>
</reference>
<dbReference type="InterPro" id="IPR051101">
    <property type="entry name" value="ZC3H12/N4BP1_RNase_Reg"/>
</dbReference>
<evidence type="ECO:0000259" key="2">
    <source>
        <dbReference type="Pfam" id="PF11977"/>
    </source>
</evidence>
<dbReference type="EMBL" id="GDAI01000249">
    <property type="protein sequence ID" value="JAI17354.1"/>
    <property type="molecule type" value="mRNA"/>
</dbReference>
<dbReference type="Gene3D" id="3.40.50.11980">
    <property type="match status" value="1"/>
</dbReference>
<feature type="compositionally biased region" description="Acidic residues" evidence="1">
    <location>
        <begin position="1"/>
        <end position="20"/>
    </location>
</feature>
<feature type="domain" description="RNase NYN" evidence="2">
    <location>
        <begin position="167"/>
        <end position="316"/>
    </location>
</feature>
<feature type="region of interest" description="Disordered" evidence="1">
    <location>
        <begin position="1"/>
        <end position="42"/>
    </location>
</feature>
<evidence type="ECO:0000256" key="1">
    <source>
        <dbReference type="SAM" id="MobiDB-lite"/>
    </source>
</evidence>
<dbReference type="AlphaFoldDB" id="A0A0K8TSJ9"/>
<dbReference type="FunFam" id="3.40.50.11980:FF:000001">
    <property type="entry name" value="ZC3H12A isoform 1"/>
    <property type="match status" value="1"/>
</dbReference>
<dbReference type="InterPro" id="IPR021869">
    <property type="entry name" value="RNase_Zc3h12_NYN"/>
</dbReference>
<proteinExistence type="evidence at transcript level"/>
<dbReference type="CDD" id="cd18719">
    <property type="entry name" value="PIN_Zc3h12a-N4BP1-like"/>
    <property type="match status" value="1"/>
</dbReference>
<evidence type="ECO:0000313" key="3">
    <source>
        <dbReference type="EMBL" id="JAI17354.1"/>
    </source>
</evidence>
<dbReference type="GO" id="GO:0005634">
    <property type="term" value="C:nucleus"/>
    <property type="evidence" value="ECO:0007669"/>
    <property type="project" value="TreeGrafter"/>
</dbReference>
<organism evidence="3">
    <name type="scientific">Tabanus bromius</name>
    <name type="common">Band-eyed brown horse fly</name>
    <dbReference type="NCBI Taxonomy" id="304241"/>
    <lineage>
        <taxon>Eukaryota</taxon>
        <taxon>Metazoa</taxon>
        <taxon>Ecdysozoa</taxon>
        <taxon>Arthropoda</taxon>
        <taxon>Hexapoda</taxon>
        <taxon>Insecta</taxon>
        <taxon>Pterygota</taxon>
        <taxon>Neoptera</taxon>
        <taxon>Endopterygota</taxon>
        <taxon>Diptera</taxon>
        <taxon>Brachycera</taxon>
        <taxon>Tabanomorpha</taxon>
        <taxon>Tabanoidea</taxon>
        <taxon>Tabanidae</taxon>
        <taxon>Tabanus</taxon>
    </lineage>
</organism>
<feature type="compositionally biased region" description="Basic and acidic residues" evidence="1">
    <location>
        <begin position="21"/>
        <end position="42"/>
    </location>
</feature>
<dbReference type="GO" id="GO:0003729">
    <property type="term" value="F:mRNA binding"/>
    <property type="evidence" value="ECO:0007669"/>
    <property type="project" value="TreeGrafter"/>
</dbReference>
<feature type="non-terminal residue" evidence="3">
    <location>
        <position position="1"/>
    </location>
</feature>
<dbReference type="PANTHER" id="PTHR12876:SF35">
    <property type="entry name" value="LD08718P-RELATED"/>
    <property type="match status" value="1"/>
</dbReference>
<sequence>EEIIVLDDDDDDDDDGDNNEEALKTKEEPASGFFEDRTPDWKKSPKTTLYNDSVCALDESDCVILDSSTMVKPMEEHIDDSIIFVSEDKPADTSKRRISEPSTALDYIGLPPVSRQELTNLIRPKWTTQKHQKQQKYTEVKEMPKTDSKYNTNLYNPDKDSLMKPGKRIIIVDGNNVAFGHGLCNIFSSEGIKICVEYFQKMGHEIKVVVPQFRLQKASNVEIMESLRRKGIVVATPCKSLLNQKTKTSYDDRFVLQLASELDGVVISNDNYRDLMNECPEFKFVIENRVIGYTWCSNMFILPKDPYGRFGPKLDDILVRK</sequence>
<accession>A0A0K8TSJ9</accession>
<dbReference type="Pfam" id="PF11977">
    <property type="entry name" value="RNase_Zc3h12a"/>
    <property type="match status" value="1"/>
</dbReference>
<name>A0A0K8TSJ9_TABBR</name>
<dbReference type="GO" id="GO:0004521">
    <property type="term" value="F:RNA endonuclease activity"/>
    <property type="evidence" value="ECO:0007669"/>
    <property type="project" value="TreeGrafter"/>
</dbReference>